<evidence type="ECO:0000256" key="5">
    <source>
        <dbReference type="PIRSR" id="PIRSR000137-2"/>
    </source>
</evidence>
<reference evidence="8" key="1">
    <citation type="submission" date="2020-11" db="EMBL/GenBank/DDBJ databases">
        <authorList>
            <consortium name="DOE Joint Genome Institute"/>
            <person name="Ahrendt S."/>
            <person name="Riley R."/>
            <person name="Andreopoulos W."/>
            <person name="Labutti K."/>
            <person name="Pangilinan J."/>
            <person name="Ruiz-Duenas F.J."/>
            <person name="Barrasa J.M."/>
            <person name="Sanchez-Garcia M."/>
            <person name="Camarero S."/>
            <person name="Miyauchi S."/>
            <person name="Serrano A."/>
            <person name="Linde D."/>
            <person name="Babiker R."/>
            <person name="Drula E."/>
            <person name="Ayuso-Fernandez I."/>
            <person name="Pacheco R."/>
            <person name="Padilla G."/>
            <person name="Ferreira P."/>
            <person name="Barriuso J."/>
            <person name="Kellner H."/>
            <person name="Castanera R."/>
            <person name="Alfaro M."/>
            <person name="Ramirez L."/>
            <person name="Pisabarro A.G."/>
            <person name="Kuo A."/>
            <person name="Tritt A."/>
            <person name="Lipzen A."/>
            <person name="He G."/>
            <person name="Yan M."/>
            <person name="Ng V."/>
            <person name="Cullen D."/>
            <person name="Martin F."/>
            <person name="Rosso M.-N."/>
            <person name="Henrissat B."/>
            <person name="Hibbett D."/>
            <person name="Martinez A.T."/>
            <person name="Grigoriev I.V."/>
        </authorList>
    </citation>
    <scope>NUCLEOTIDE SEQUENCE</scope>
    <source>
        <strain evidence="8">CBS 247.69</strain>
    </source>
</reference>
<dbReference type="Gene3D" id="3.50.50.60">
    <property type="entry name" value="FAD/NAD(P)-binding domain"/>
    <property type="match status" value="1"/>
</dbReference>
<feature type="binding site" evidence="5">
    <location>
        <position position="267"/>
    </location>
    <ligand>
        <name>FAD</name>
        <dbReference type="ChEBI" id="CHEBI:57692"/>
    </ligand>
</feature>
<accession>A0A9P6CFQ0</accession>
<comment type="caution">
    <text evidence="8">The sequence shown here is derived from an EMBL/GenBank/DDBJ whole genome shotgun (WGS) entry which is preliminary data.</text>
</comment>
<proteinExistence type="inferred from homology"/>
<dbReference type="PIRSF" id="PIRSF000137">
    <property type="entry name" value="Alcohol_oxidase"/>
    <property type="match status" value="1"/>
</dbReference>
<evidence type="ECO:0000313" key="9">
    <source>
        <dbReference type="Proteomes" id="UP000807353"/>
    </source>
</evidence>
<dbReference type="SUPFAM" id="SSF54373">
    <property type="entry name" value="FAD-linked reductases, C-terminal domain"/>
    <property type="match status" value="1"/>
</dbReference>
<dbReference type="GO" id="GO:0050660">
    <property type="term" value="F:flavin adenine dinucleotide binding"/>
    <property type="evidence" value="ECO:0007669"/>
    <property type="project" value="InterPro"/>
</dbReference>
<feature type="domain" description="Glucose-methanol-choline oxidoreductase N-terminal" evidence="7">
    <location>
        <begin position="306"/>
        <end position="320"/>
    </location>
</feature>
<evidence type="ECO:0000256" key="3">
    <source>
        <dbReference type="ARBA" id="ARBA00022630"/>
    </source>
</evidence>
<dbReference type="Pfam" id="PF00732">
    <property type="entry name" value="GMC_oxred_N"/>
    <property type="match status" value="1"/>
</dbReference>
<dbReference type="OrthoDB" id="269227at2759"/>
<keyword evidence="4 5" id="KW-0274">FAD</keyword>
<comment type="cofactor">
    <cofactor evidence="1 5">
        <name>FAD</name>
        <dbReference type="ChEBI" id="CHEBI:57692"/>
    </cofactor>
</comment>
<evidence type="ECO:0000256" key="1">
    <source>
        <dbReference type="ARBA" id="ARBA00001974"/>
    </source>
</evidence>
<dbReference type="PANTHER" id="PTHR11552:SF147">
    <property type="entry name" value="CHOLINE DEHYDROGENASE, MITOCHONDRIAL"/>
    <property type="match status" value="1"/>
</dbReference>
<dbReference type="Proteomes" id="UP000807353">
    <property type="component" value="Unassembled WGS sequence"/>
</dbReference>
<feature type="chain" id="PRO_5040469779" evidence="6">
    <location>
        <begin position="22"/>
        <end position="598"/>
    </location>
</feature>
<dbReference type="PROSITE" id="PS00624">
    <property type="entry name" value="GMC_OXRED_2"/>
    <property type="match status" value="1"/>
</dbReference>
<dbReference type="InterPro" id="IPR012132">
    <property type="entry name" value="GMC_OxRdtase"/>
</dbReference>
<dbReference type="SUPFAM" id="SSF51905">
    <property type="entry name" value="FAD/NAD(P)-binding domain"/>
    <property type="match status" value="1"/>
</dbReference>
<sequence length="598" mass="63820">MLLVLAGFFSILTLLTTRATATLYSNAEDLPSLAGFDYIIVGGGTAGCVLANRLTEDANVRVLLLEAGPSNRNVLDLMVPAFSSKATPNTPWDWNFTTIVQSGINNRTFPYQQGHVLGGSSSVNSMLYTRASAEDYDRLSRVAEDSGWSWEKVVPYFKKNEIFVAPADGHQTNGQYDPAVHGLHGVNGVSLAGFSFSVDALVTQAMSELHDEFPFVLDYNSGKPLGMDEGWSQSTIRNGARSSAATSYLADSYLKRANLHVLIHAHVLRVSPETTGGKIDKVTFTQLGRKKTIDVKASREVILCAGTINTPHILINSGIGDASALKVLNITLVKDLPSVGRNLSDHAALIGSWDRNATDTLAHWTTNTTGAAEALAQWTDNQTGPFANGLTNQVGFLRLNESSPDVQAIFEMYGDLAPGPSAPHIQLFPFNSGPFSLSVVLLTPHSRGSVQLNPADPPGPPLVDIGFYTSPADVLLMRQAVLKMLRFASAPVWKQNLGVPLGGIADIINSDVGAGIDMSVVDAYARATTFTVNHAAGTTAMSPRGAAWGVVDPDLRVKGVKGLRVVGASVFPFIPTANLQAPVYAVAERASDIIKSSY</sequence>
<dbReference type="PANTHER" id="PTHR11552">
    <property type="entry name" value="GLUCOSE-METHANOL-CHOLINE GMC OXIDOREDUCTASE"/>
    <property type="match status" value="1"/>
</dbReference>
<gene>
    <name evidence="8" type="ORF">BDZ94DRAFT_1172068</name>
</gene>
<evidence type="ECO:0000256" key="6">
    <source>
        <dbReference type="SAM" id="SignalP"/>
    </source>
</evidence>
<name>A0A9P6CFQ0_9AGAR</name>
<feature type="signal peptide" evidence="6">
    <location>
        <begin position="1"/>
        <end position="21"/>
    </location>
</feature>
<comment type="similarity">
    <text evidence="2">Belongs to the GMC oxidoreductase family.</text>
</comment>
<organism evidence="8 9">
    <name type="scientific">Collybia nuda</name>
    <dbReference type="NCBI Taxonomy" id="64659"/>
    <lineage>
        <taxon>Eukaryota</taxon>
        <taxon>Fungi</taxon>
        <taxon>Dikarya</taxon>
        <taxon>Basidiomycota</taxon>
        <taxon>Agaricomycotina</taxon>
        <taxon>Agaricomycetes</taxon>
        <taxon>Agaricomycetidae</taxon>
        <taxon>Agaricales</taxon>
        <taxon>Tricholomatineae</taxon>
        <taxon>Clitocybaceae</taxon>
        <taxon>Collybia</taxon>
    </lineage>
</organism>
<dbReference type="EMBL" id="MU150321">
    <property type="protein sequence ID" value="KAF9459219.1"/>
    <property type="molecule type" value="Genomic_DNA"/>
</dbReference>
<dbReference type="InterPro" id="IPR000172">
    <property type="entry name" value="GMC_OxRdtase_N"/>
</dbReference>
<dbReference type="Pfam" id="PF05199">
    <property type="entry name" value="GMC_oxred_C"/>
    <property type="match status" value="1"/>
</dbReference>
<keyword evidence="6" id="KW-0732">Signal</keyword>
<evidence type="ECO:0000259" key="7">
    <source>
        <dbReference type="PROSITE" id="PS00624"/>
    </source>
</evidence>
<protein>
    <submittedName>
        <fullName evidence="8">Aryl-alcohol-oxidase from pleurotus Eryingii</fullName>
    </submittedName>
</protein>
<dbReference type="InterPro" id="IPR007867">
    <property type="entry name" value="GMC_OxRtase_C"/>
</dbReference>
<evidence type="ECO:0000313" key="8">
    <source>
        <dbReference type="EMBL" id="KAF9459219.1"/>
    </source>
</evidence>
<dbReference type="GO" id="GO:0016614">
    <property type="term" value="F:oxidoreductase activity, acting on CH-OH group of donors"/>
    <property type="evidence" value="ECO:0007669"/>
    <property type="project" value="InterPro"/>
</dbReference>
<evidence type="ECO:0000256" key="2">
    <source>
        <dbReference type="ARBA" id="ARBA00010790"/>
    </source>
</evidence>
<evidence type="ECO:0000256" key="4">
    <source>
        <dbReference type="ARBA" id="ARBA00022827"/>
    </source>
</evidence>
<dbReference type="AlphaFoldDB" id="A0A9P6CFQ0"/>
<keyword evidence="3" id="KW-0285">Flavoprotein</keyword>
<dbReference type="Gene3D" id="3.30.560.10">
    <property type="entry name" value="Glucose Oxidase, domain 3"/>
    <property type="match status" value="1"/>
</dbReference>
<feature type="binding site" evidence="5">
    <location>
        <position position="116"/>
    </location>
    <ligand>
        <name>FAD</name>
        <dbReference type="ChEBI" id="CHEBI:57692"/>
    </ligand>
</feature>
<keyword evidence="9" id="KW-1185">Reference proteome</keyword>
<dbReference type="InterPro" id="IPR036188">
    <property type="entry name" value="FAD/NAD-bd_sf"/>
</dbReference>